<evidence type="ECO:0000313" key="3">
    <source>
        <dbReference type="Proteomes" id="UP000557717"/>
    </source>
</evidence>
<keyword evidence="3" id="KW-1185">Reference proteome</keyword>
<keyword evidence="1" id="KW-0812">Transmembrane</keyword>
<organism evidence="2 3">
    <name type="scientific">Haloferula luteola</name>
    <dbReference type="NCBI Taxonomy" id="595692"/>
    <lineage>
        <taxon>Bacteria</taxon>
        <taxon>Pseudomonadati</taxon>
        <taxon>Verrucomicrobiota</taxon>
        <taxon>Verrucomicrobiia</taxon>
        <taxon>Verrucomicrobiales</taxon>
        <taxon>Verrucomicrobiaceae</taxon>
        <taxon>Haloferula</taxon>
    </lineage>
</organism>
<comment type="caution">
    <text evidence="2">The sequence shown here is derived from an EMBL/GenBank/DDBJ whole genome shotgun (WGS) entry which is preliminary data.</text>
</comment>
<accession>A0A840UVJ4</accession>
<feature type="transmembrane region" description="Helical" evidence="1">
    <location>
        <begin position="15"/>
        <end position="35"/>
    </location>
</feature>
<dbReference type="RefSeq" id="WP_184015366.1">
    <property type="nucleotide sequence ID" value="NZ_JACHFD010000002.1"/>
</dbReference>
<feature type="transmembrane region" description="Helical" evidence="1">
    <location>
        <begin position="182"/>
        <end position="202"/>
    </location>
</feature>
<feature type="transmembrane region" description="Helical" evidence="1">
    <location>
        <begin position="93"/>
        <end position="109"/>
    </location>
</feature>
<sequence>MDPAQAMHPYEKLPLFGTGLILGLLMVAGHLLMLVKAAPVQTFLKRFPRNQQLGQVLMGLGLIWFWLLVASPGKGIFHALSMDFGDQFNAAKPILRIAVPVLIFALSIAIKEFLAVRALGLLGLMAAAPILEAHFQKWPTGHVLIPLWTYGMIIASLYFVGMPYLFRDAVSWATASASRWKTLSLAGLVYGAAVVACALLFWRGY</sequence>
<keyword evidence="1" id="KW-1133">Transmembrane helix</keyword>
<proteinExistence type="predicted"/>
<name>A0A840UVJ4_9BACT</name>
<dbReference type="Proteomes" id="UP000557717">
    <property type="component" value="Unassembled WGS sequence"/>
</dbReference>
<evidence type="ECO:0000256" key="1">
    <source>
        <dbReference type="SAM" id="Phobius"/>
    </source>
</evidence>
<reference evidence="2 3" key="1">
    <citation type="submission" date="2020-08" db="EMBL/GenBank/DDBJ databases">
        <title>Genomic Encyclopedia of Type Strains, Phase IV (KMG-IV): sequencing the most valuable type-strain genomes for metagenomic binning, comparative biology and taxonomic classification.</title>
        <authorList>
            <person name="Goeker M."/>
        </authorList>
    </citation>
    <scope>NUCLEOTIDE SEQUENCE [LARGE SCALE GENOMIC DNA]</scope>
    <source>
        <strain evidence="2 3">YC6886</strain>
    </source>
</reference>
<feature type="transmembrane region" description="Helical" evidence="1">
    <location>
        <begin position="114"/>
        <end position="131"/>
    </location>
</feature>
<protein>
    <submittedName>
        <fullName evidence="2">Uncharacterized protein</fullName>
    </submittedName>
</protein>
<dbReference type="EMBL" id="JACHFD010000002">
    <property type="protein sequence ID" value="MBB5350217.1"/>
    <property type="molecule type" value="Genomic_DNA"/>
</dbReference>
<feature type="transmembrane region" description="Helical" evidence="1">
    <location>
        <begin position="56"/>
        <end position="73"/>
    </location>
</feature>
<dbReference type="AlphaFoldDB" id="A0A840UVJ4"/>
<evidence type="ECO:0000313" key="2">
    <source>
        <dbReference type="EMBL" id="MBB5350217.1"/>
    </source>
</evidence>
<keyword evidence="1" id="KW-0472">Membrane</keyword>
<feature type="transmembrane region" description="Helical" evidence="1">
    <location>
        <begin position="143"/>
        <end position="161"/>
    </location>
</feature>
<gene>
    <name evidence="2" type="ORF">HNR46_000441</name>
</gene>